<reference evidence="1 2" key="1">
    <citation type="journal article" date="2015" name="PLoS ONE">
        <title>Diverse Virulent Pneumophages Infect Streptococcus mitis.</title>
        <authorList>
            <person name="Ouennane S."/>
            <person name="Leprohon P."/>
            <person name="Moineau S."/>
        </authorList>
    </citation>
    <scope>NUCLEOTIDE SEQUENCE [LARGE SCALE GENOMIC DNA]</scope>
</reference>
<evidence type="ECO:0000313" key="2">
    <source>
        <dbReference type="Proteomes" id="UP000031733"/>
    </source>
</evidence>
<dbReference type="EMBL" id="KJ617393">
    <property type="protein sequence ID" value="AID18070.1"/>
    <property type="molecule type" value="Genomic_DNA"/>
</dbReference>
<protein>
    <submittedName>
        <fullName evidence="1">Uncharacterized protein</fullName>
    </submittedName>
</protein>
<name>A0A0B4MYW7_BPCP1</name>
<accession>A0A0B4MYW7</accession>
<dbReference type="Proteomes" id="UP000031733">
    <property type="component" value="Segment"/>
</dbReference>
<evidence type="ECO:0000313" key="1">
    <source>
        <dbReference type="EMBL" id="AID18070.1"/>
    </source>
</evidence>
<proteinExistence type="predicted"/>
<sequence>MNDLNKIFPTEIERVRKVVKQYYFDGFPIISLDYAISRIKPIMDDIEGFEPHYYNLYDVEQHYQPDGSTAYKGILEVTYLSVERELFKLRY</sequence>
<organism evidence="1 2">
    <name type="scientific">Streptococcus phage SOCP</name>
    <dbReference type="NCBI Taxonomy" id="1498213"/>
    <lineage>
        <taxon>Viruses</taxon>
        <taxon>Duplodnaviria</taxon>
        <taxon>Heunggongvirae</taxon>
        <taxon>Uroviricota</taxon>
        <taxon>Caudoviricetes</taxon>
        <taxon>Madridviridae</taxon>
        <taxon>Cepunavirus</taxon>
        <taxon>Cepunavirus Cp1</taxon>
    </lineage>
</organism>